<keyword evidence="2" id="KW-1185">Reference proteome</keyword>
<dbReference type="AlphaFoldDB" id="A0A211YNU9"/>
<dbReference type="InterPro" id="IPR036504">
    <property type="entry name" value="CGI121/TPRKB_sf"/>
</dbReference>
<dbReference type="Proteomes" id="UP000196694">
    <property type="component" value="Unassembled WGS sequence"/>
</dbReference>
<dbReference type="Gene3D" id="3.30.2380.10">
    <property type="entry name" value="CGI121/TPRKB"/>
    <property type="match status" value="1"/>
</dbReference>
<accession>A0A211YNU9</accession>
<gene>
    <name evidence="1" type="ORF">Pdsh_03050</name>
</gene>
<dbReference type="GeneID" id="26098376"/>
<sequence length="174" mass="19589">MNSSKRSSTRVEWVQLLPGIGRVAVELYCTRYSNGLEEELRSAWDRGVLASIIPARLAKSYCAWEIASTILAVYTTRIQGYGIARNPGIDVLLYLAGQRNIAKVLEEYAPRPGEHVVIALAYSIKAGEAVPRPSERLEPVENCVDTECSHYRSRVTRLAVFPIEERIYRFSETL</sequence>
<dbReference type="EMBL" id="NCQP01000002">
    <property type="protein sequence ID" value="OWJ54722.1"/>
    <property type="molecule type" value="Genomic_DNA"/>
</dbReference>
<protein>
    <submittedName>
        <fullName evidence="1">Uncharacterized protein</fullName>
    </submittedName>
</protein>
<dbReference type="RefSeq" id="WP_055407211.1">
    <property type="nucleotide sequence ID" value="NZ_CP013011.1"/>
</dbReference>
<proteinExistence type="predicted"/>
<organism evidence="1 2">
    <name type="scientific">Pyrodictium delaneyi</name>
    <dbReference type="NCBI Taxonomy" id="1273541"/>
    <lineage>
        <taxon>Archaea</taxon>
        <taxon>Thermoproteota</taxon>
        <taxon>Thermoprotei</taxon>
        <taxon>Desulfurococcales</taxon>
        <taxon>Pyrodictiaceae</taxon>
        <taxon>Pyrodictium</taxon>
    </lineage>
</organism>
<evidence type="ECO:0000313" key="2">
    <source>
        <dbReference type="Proteomes" id="UP000196694"/>
    </source>
</evidence>
<dbReference type="SUPFAM" id="SSF143870">
    <property type="entry name" value="PF0523-like"/>
    <property type="match status" value="1"/>
</dbReference>
<name>A0A211YNU9_9CREN</name>
<dbReference type="OrthoDB" id="15528at2157"/>
<comment type="caution">
    <text evidence="1">The sequence shown here is derived from an EMBL/GenBank/DDBJ whole genome shotgun (WGS) entry which is preliminary data.</text>
</comment>
<reference evidence="1 2" key="1">
    <citation type="submission" date="2017-05" db="EMBL/GenBank/DDBJ databases">
        <title>The draft genome of the hyperthermophilic archaeon 'Pyrodictium delaneyi strain Hulk', an iron and nitrate reducer, reveals the capacity for sulfate reduction.</title>
        <authorList>
            <person name="Demey L.M."/>
            <person name="Miller C."/>
            <person name="Manzella M."/>
            <person name="Reguera G."/>
            <person name="Kashefi K."/>
        </authorList>
    </citation>
    <scope>NUCLEOTIDE SEQUENCE [LARGE SCALE GENOMIC DNA]</scope>
    <source>
        <strain evidence="1 2">Hulk</strain>
    </source>
</reference>
<evidence type="ECO:0000313" key="1">
    <source>
        <dbReference type="EMBL" id="OWJ54722.1"/>
    </source>
</evidence>